<reference evidence="3" key="1">
    <citation type="submission" date="2021-01" db="EMBL/GenBank/DDBJ databases">
        <authorList>
            <person name="Corre E."/>
            <person name="Pelletier E."/>
            <person name="Niang G."/>
            <person name="Scheremetjew M."/>
            <person name="Finn R."/>
            <person name="Kale V."/>
            <person name="Holt S."/>
            <person name="Cochrane G."/>
            <person name="Meng A."/>
            <person name="Brown T."/>
            <person name="Cohen L."/>
        </authorList>
    </citation>
    <scope>NUCLEOTIDE SEQUENCE</scope>
    <source>
        <strain evidence="3">Grunow 1884</strain>
    </source>
</reference>
<feature type="domain" description="Nuclear pore complex protein NUP96 C-terminal" evidence="2">
    <location>
        <begin position="340"/>
        <end position="623"/>
    </location>
</feature>
<organism evidence="3">
    <name type="scientific">Trieres chinensis</name>
    <name type="common">Marine centric diatom</name>
    <name type="synonym">Odontella sinensis</name>
    <dbReference type="NCBI Taxonomy" id="1514140"/>
    <lineage>
        <taxon>Eukaryota</taxon>
        <taxon>Sar</taxon>
        <taxon>Stramenopiles</taxon>
        <taxon>Ochrophyta</taxon>
        <taxon>Bacillariophyta</taxon>
        <taxon>Mediophyceae</taxon>
        <taxon>Biddulphiophycidae</taxon>
        <taxon>Eupodiscales</taxon>
        <taxon>Parodontellaceae</taxon>
        <taxon>Trieres</taxon>
    </lineage>
</organism>
<feature type="compositionally biased region" description="Basic and acidic residues" evidence="1">
    <location>
        <begin position="1"/>
        <end position="16"/>
    </location>
</feature>
<gene>
    <name evidence="3" type="ORF">OSIN01602_LOCUS21898</name>
</gene>
<name>A0A7S2A9Y9_TRICV</name>
<evidence type="ECO:0000256" key="1">
    <source>
        <dbReference type="SAM" id="MobiDB-lite"/>
    </source>
</evidence>
<dbReference type="Gene3D" id="1.25.40.690">
    <property type="match status" value="1"/>
</dbReference>
<evidence type="ECO:0000313" key="3">
    <source>
        <dbReference type="EMBL" id="CAD9361577.1"/>
    </source>
</evidence>
<dbReference type="Pfam" id="PF12110">
    <property type="entry name" value="Nup96"/>
    <property type="match status" value="1"/>
</dbReference>
<protein>
    <recommendedName>
        <fullName evidence="2">Nuclear pore complex protein NUP96 C-terminal domain-containing protein</fullName>
    </recommendedName>
</protein>
<proteinExistence type="predicted"/>
<dbReference type="EMBL" id="HBGO01037833">
    <property type="protein sequence ID" value="CAD9361577.1"/>
    <property type="molecule type" value="Transcribed_RNA"/>
</dbReference>
<accession>A0A7S2A9Y9</accession>
<evidence type="ECO:0000259" key="2">
    <source>
        <dbReference type="Pfam" id="PF12110"/>
    </source>
</evidence>
<sequence length="829" mass="90575">MDFEEGGRGGRPRQQEGGRVSAIVAAGAERNGRSRLRAPSGDDLSATTDEESIALMSEGDSFSKGSEAHAIEAADSAYAMLLETTTMKPVARDLLEETSSDNATKKGPMCSFAHVGVSASGYVAERPTIVMMKVAPREQQGICGRLAKKCGVSSMTSSNTDFGMRMGRSFRVGWRPDGSFIFPDKFRSSVECKGLSLVQRRPTFGTQPVNSPKTELLQTHLKNSVRDDTSGECPTFSLPSSYEALRHALDDYSLAAKVPGKENTDSEVSNVPSRAFSLLNSLFSQEDMGAGFHTAMPSIDTVLSNKRCREKFLLWLQEATAHDTEREIKLALGRGDTVAAIFAALAGGNISKATQLSMDNGYLRLASLLSSAGTQSFSDLRQQMESWHGSGATDSVPHGLLRVYSLLSGDEEVEENLHKNGVSSLDWRRRLALRLWSGDKDELFSVVFQQFDLDAKRGIVPAPHPRYVSGSRPYTEGSQCLLYGLLQLGHVGYESASNGRPHSLRDVISPSSHTSSIHDFSTSFHLSTVLSALGCYGQLTAVEEARLVDSYVMQLVQAGCWEWAVFICLCVSGEAVCGMKEVWQSRAKEIVVRNCAGDIKSKRSFLESDVGIPAQWFDESLAFRAAYVFDPMSHAHFMTQVSYQEALRTYEELWMPNILFKGGAQHLVEALEAMGDASLTGWKSLNEQGISYPFLALCKEVLWLSQLSGTEQKARCGRIEELKVLAKELMVRVGIEGQGGKAPNKLLLGMTNIPKSVSVAELMSSISILDMQLSALQEGVSIFRDQQIIGGRRLKLASQLAFLCSQDTLNYPLDMLGAQDVQRGQFGIA</sequence>
<feature type="region of interest" description="Disordered" evidence="1">
    <location>
        <begin position="1"/>
        <end position="47"/>
    </location>
</feature>
<dbReference type="InterPro" id="IPR021967">
    <property type="entry name" value="Nup98_C"/>
</dbReference>
<dbReference type="AlphaFoldDB" id="A0A7S2A9Y9"/>